<dbReference type="EMBL" id="CADEAL010004484">
    <property type="protein sequence ID" value="CAB1460559.1"/>
    <property type="molecule type" value="Genomic_DNA"/>
</dbReference>
<comment type="caution">
    <text evidence="1">The sequence shown here is derived from an EMBL/GenBank/DDBJ whole genome shotgun (WGS) entry which is preliminary data.</text>
</comment>
<keyword evidence="2" id="KW-1185">Reference proteome</keyword>
<organism evidence="1 2">
    <name type="scientific">Pleuronectes platessa</name>
    <name type="common">European plaice</name>
    <dbReference type="NCBI Taxonomy" id="8262"/>
    <lineage>
        <taxon>Eukaryota</taxon>
        <taxon>Metazoa</taxon>
        <taxon>Chordata</taxon>
        <taxon>Craniata</taxon>
        <taxon>Vertebrata</taxon>
        <taxon>Euteleostomi</taxon>
        <taxon>Actinopterygii</taxon>
        <taxon>Neopterygii</taxon>
        <taxon>Teleostei</taxon>
        <taxon>Neoteleostei</taxon>
        <taxon>Acanthomorphata</taxon>
        <taxon>Carangaria</taxon>
        <taxon>Pleuronectiformes</taxon>
        <taxon>Pleuronectoidei</taxon>
        <taxon>Pleuronectidae</taxon>
        <taxon>Pleuronectes</taxon>
    </lineage>
</organism>
<dbReference type="AlphaFoldDB" id="A0A9N7ZFS3"/>
<gene>
    <name evidence="1" type="ORF">PLEPLA_LOCUS48410</name>
</gene>
<evidence type="ECO:0000313" key="1">
    <source>
        <dbReference type="EMBL" id="CAB1460559.1"/>
    </source>
</evidence>
<protein>
    <submittedName>
        <fullName evidence="1">Uncharacterized protein</fullName>
    </submittedName>
</protein>
<dbReference type="Proteomes" id="UP001153269">
    <property type="component" value="Unassembled WGS sequence"/>
</dbReference>
<reference evidence="1" key="1">
    <citation type="submission" date="2020-03" db="EMBL/GenBank/DDBJ databases">
        <authorList>
            <person name="Weist P."/>
        </authorList>
    </citation>
    <scope>NUCLEOTIDE SEQUENCE</scope>
</reference>
<proteinExistence type="predicted"/>
<name>A0A9N7ZFS3_PLEPL</name>
<sequence length="107" mass="11918">MVWSIVFITVLIHKHPPCRGERLSPRKVEELFIDQEPHAGISNTVSSNRDPCLPEPLHEPRRLFHIYTEKIRLRGALKTAGGAPARVPRASFLWVIGSNGNVFVAGG</sequence>
<accession>A0A9N7ZFS3</accession>
<evidence type="ECO:0000313" key="2">
    <source>
        <dbReference type="Proteomes" id="UP001153269"/>
    </source>
</evidence>